<organism evidence="2 3">
    <name type="scientific">Rhipicephalus sanguineus</name>
    <name type="common">Brown dog tick</name>
    <name type="synonym">Ixodes sanguineus</name>
    <dbReference type="NCBI Taxonomy" id="34632"/>
    <lineage>
        <taxon>Eukaryota</taxon>
        <taxon>Metazoa</taxon>
        <taxon>Ecdysozoa</taxon>
        <taxon>Arthropoda</taxon>
        <taxon>Chelicerata</taxon>
        <taxon>Arachnida</taxon>
        <taxon>Acari</taxon>
        <taxon>Parasitiformes</taxon>
        <taxon>Ixodida</taxon>
        <taxon>Ixodoidea</taxon>
        <taxon>Ixodidae</taxon>
        <taxon>Rhipicephalinae</taxon>
        <taxon>Rhipicephalus</taxon>
        <taxon>Rhipicephalus</taxon>
    </lineage>
</organism>
<feature type="domain" description="Reverse transcriptase" evidence="1">
    <location>
        <begin position="1"/>
        <end position="158"/>
    </location>
</feature>
<dbReference type="SUPFAM" id="SSF56672">
    <property type="entry name" value="DNA/RNA polymerases"/>
    <property type="match status" value="1"/>
</dbReference>
<accession>A0A9D4TD49</accession>
<dbReference type="AlphaFoldDB" id="A0A9D4TD49"/>
<dbReference type="EMBL" id="JABSTV010000704">
    <property type="protein sequence ID" value="KAH7985835.1"/>
    <property type="molecule type" value="Genomic_DNA"/>
</dbReference>
<dbReference type="InterPro" id="IPR043502">
    <property type="entry name" value="DNA/RNA_pol_sf"/>
</dbReference>
<dbReference type="PROSITE" id="PS50878">
    <property type="entry name" value="RT_POL"/>
    <property type="match status" value="1"/>
</dbReference>
<proteinExistence type="predicted"/>
<dbReference type="PANTHER" id="PTHR47027:SF20">
    <property type="entry name" value="REVERSE TRANSCRIPTASE-LIKE PROTEIN WITH RNA-DIRECTED DNA POLYMERASE DOMAIN"/>
    <property type="match status" value="1"/>
</dbReference>
<evidence type="ECO:0000313" key="3">
    <source>
        <dbReference type="Proteomes" id="UP000821837"/>
    </source>
</evidence>
<dbReference type="Proteomes" id="UP000821837">
    <property type="component" value="Unassembled WGS sequence"/>
</dbReference>
<evidence type="ECO:0000313" key="2">
    <source>
        <dbReference type="EMBL" id="KAH7985835.1"/>
    </source>
</evidence>
<keyword evidence="3" id="KW-1185">Reference proteome</keyword>
<reference evidence="2" key="2">
    <citation type="submission" date="2021-09" db="EMBL/GenBank/DDBJ databases">
        <authorList>
            <person name="Jia N."/>
            <person name="Wang J."/>
            <person name="Shi W."/>
            <person name="Du L."/>
            <person name="Sun Y."/>
            <person name="Zhan W."/>
            <person name="Jiang J."/>
            <person name="Wang Q."/>
            <person name="Zhang B."/>
            <person name="Ji P."/>
            <person name="Sakyi L.B."/>
            <person name="Cui X."/>
            <person name="Yuan T."/>
            <person name="Jiang B."/>
            <person name="Yang W."/>
            <person name="Lam T.T.-Y."/>
            <person name="Chang Q."/>
            <person name="Ding S."/>
            <person name="Wang X."/>
            <person name="Zhu J."/>
            <person name="Ruan X."/>
            <person name="Zhao L."/>
            <person name="Wei J."/>
            <person name="Que T."/>
            <person name="Du C."/>
            <person name="Cheng J."/>
            <person name="Dai P."/>
            <person name="Han X."/>
            <person name="Huang E."/>
            <person name="Gao Y."/>
            <person name="Liu J."/>
            <person name="Shao H."/>
            <person name="Ye R."/>
            <person name="Li L."/>
            <person name="Wei W."/>
            <person name="Wang X."/>
            <person name="Wang C."/>
            <person name="Huo Q."/>
            <person name="Li W."/>
            <person name="Guo W."/>
            <person name="Chen H."/>
            <person name="Chen S."/>
            <person name="Zhou L."/>
            <person name="Zhou L."/>
            <person name="Ni X."/>
            <person name="Tian J."/>
            <person name="Zhou Y."/>
            <person name="Sheng Y."/>
            <person name="Liu T."/>
            <person name="Pan Y."/>
            <person name="Xia L."/>
            <person name="Li J."/>
            <person name="Zhao F."/>
            <person name="Cao W."/>
        </authorList>
    </citation>
    <scope>NUCLEOTIDE SEQUENCE</scope>
    <source>
        <strain evidence="2">Rsan-2018</strain>
        <tissue evidence="2">Larvae</tissue>
    </source>
</reference>
<gene>
    <name evidence="2" type="ORF">HPB52_025380</name>
</gene>
<protein>
    <recommendedName>
        <fullName evidence="1">Reverse transcriptase domain-containing protein</fullName>
    </recommendedName>
</protein>
<dbReference type="GO" id="GO:0071897">
    <property type="term" value="P:DNA biosynthetic process"/>
    <property type="evidence" value="ECO:0007669"/>
    <property type="project" value="UniProtKB-ARBA"/>
</dbReference>
<reference evidence="2" key="1">
    <citation type="journal article" date="2020" name="Cell">
        <title>Large-Scale Comparative Analyses of Tick Genomes Elucidate Their Genetic Diversity and Vector Capacities.</title>
        <authorList>
            <consortium name="Tick Genome and Microbiome Consortium (TIGMIC)"/>
            <person name="Jia N."/>
            <person name="Wang J."/>
            <person name="Shi W."/>
            <person name="Du L."/>
            <person name="Sun Y."/>
            <person name="Zhan W."/>
            <person name="Jiang J.F."/>
            <person name="Wang Q."/>
            <person name="Zhang B."/>
            <person name="Ji P."/>
            <person name="Bell-Sakyi L."/>
            <person name="Cui X.M."/>
            <person name="Yuan T.T."/>
            <person name="Jiang B.G."/>
            <person name="Yang W.F."/>
            <person name="Lam T.T."/>
            <person name="Chang Q.C."/>
            <person name="Ding S.J."/>
            <person name="Wang X.J."/>
            <person name="Zhu J.G."/>
            <person name="Ruan X.D."/>
            <person name="Zhao L."/>
            <person name="Wei J.T."/>
            <person name="Ye R.Z."/>
            <person name="Que T.C."/>
            <person name="Du C.H."/>
            <person name="Zhou Y.H."/>
            <person name="Cheng J.X."/>
            <person name="Dai P.F."/>
            <person name="Guo W.B."/>
            <person name="Han X.H."/>
            <person name="Huang E.J."/>
            <person name="Li L.F."/>
            <person name="Wei W."/>
            <person name="Gao Y.C."/>
            <person name="Liu J.Z."/>
            <person name="Shao H.Z."/>
            <person name="Wang X."/>
            <person name="Wang C.C."/>
            <person name="Yang T.C."/>
            <person name="Huo Q.B."/>
            <person name="Li W."/>
            <person name="Chen H.Y."/>
            <person name="Chen S.E."/>
            <person name="Zhou L.G."/>
            <person name="Ni X.B."/>
            <person name="Tian J.H."/>
            <person name="Sheng Y."/>
            <person name="Liu T."/>
            <person name="Pan Y.S."/>
            <person name="Xia L.Y."/>
            <person name="Li J."/>
            <person name="Zhao F."/>
            <person name="Cao W.C."/>
        </authorList>
    </citation>
    <scope>NUCLEOTIDE SEQUENCE</scope>
    <source>
        <strain evidence="2">Rsan-2018</strain>
    </source>
</reference>
<comment type="caution">
    <text evidence="2">The sequence shown here is derived from an EMBL/GenBank/DDBJ whole genome shotgun (WGS) entry which is preliminary data.</text>
</comment>
<sequence length="173" mass="19286">MVEEDLGRLQAVYRDVLAEAEWEGHRTKPLTMPRGFRQGCRLSPVLFMVYVAGVVQHLEGSGCEYTMVHSECGRQVTSHISTLVYADDFALLAGSAQELQGLLDICAKEMSRLRLRFSSTKCVVMAWGVSDVPQDTTWRLQDNDIHRSAATKYLGVRLTAGAYYLSAHEEAEG</sequence>
<dbReference type="PANTHER" id="PTHR47027">
    <property type="entry name" value="REVERSE TRANSCRIPTASE DOMAIN-CONTAINING PROTEIN"/>
    <property type="match status" value="1"/>
</dbReference>
<dbReference type="VEuPathDB" id="VectorBase:RSAN_047934"/>
<dbReference type="Pfam" id="PF00078">
    <property type="entry name" value="RVT_1"/>
    <property type="match status" value="1"/>
</dbReference>
<dbReference type="InterPro" id="IPR000477">
    <property type="entry name" value="RT_dom"/>
</dbReference>
<evidence type="ECO:0000259" key="1">
    <source>
        <dbReference type="PROSITE" id="PS50878"/>
    </source>
</evidence>
<name>A0A9D4TD49_RHISA</name>